<feature type="transmembrane region" description="Helical" evidence="1">
    <location>
        <begin position="7"/>
        <end position="26"/>
    </location>
</feature>
<keyword evidence="3" id="KW-1185">Reference proteome</keyword>
<keyword evidence="1" id="KW-1133">Transmembrane helix</keyword>
<organism evidence="2 3">
    <name type="scientific">Nelumbo nucifera</name>
    <name type="common">Sacred lotus</name>
    <dbReference type="NCBI Taxonomy" id="4432"/>
    <lineage>
        <taxon>Eukaryota</taxon>
        <taxon>Viridiplantae</taxon>
        <taxon>Streptophyta</taxon>
        <taxon>Embryophyta</taxon>
        <taxon>Tracheophyta</taxon>
        <taxon>Spermatophyta</taxon>
        <taxon>Magnoliopsida</taxon>
        <taxon>Proteales</taxon>
        <taxon>Nelumbonaceae</taxon>
        <taxon>Nelumbo</taxon>
    </lineage>
</organism>
<comment type="caution">
    <text evidence="2">The sequence shown here is derived from an EMBL/GenBank/DDBJ whole genome shotgun (WGS) entry which is preliminary data.</text>
</comment>
<accession>A0A822YUN8</accession>
<dbReference type="EMBL" id="DUZY01000004">
    <property type="protein sequence ID" value="DAD36267.1"/>
    <property type="molecule type" value="Genomic_DNA"/>
</dbReference>
<protein>
    <submittedName>
        <fullName evidence="2">Uncharacterized protein</fullName>
    </submittedName>
</protein>
<dbReference type="AlphaFoldDB" id="A0A822YUN8"/>
<dbReference type="Proteomes" id="UP000607653">
    <property type="component" value="Unassembled WGS sequence"/>
</dbReference>
<evidence type="ECO:0000256" key="1">
    <source>
        <dbReference type="SAM" id="Phobius"/>
    </source>
</evidence>
<evidence type="ECO:0000313" key="2">
    <source>
        <dbReference type="EMBL" id="DAD36267.1"/>
    </source>
</evidence>
<sequence>MRYACQFVLYIYFPFIGKVTFFYMFFLHKNILAIEAEKKENKIHTHTRSIHSTIGILRWKAISEW</sequence>
<proteinExistence type="predicted"/>
<keyword evidence="1" id="KW-0472">Membrane</keyword>
<name>A0A822YUN8_NELNU</name>
<keyword evidence="1" id="KW-0812">Transmembrane</keyword>
<reference evidence="2 3" key="1">
    <citation type="journal article" date="2020" name="Mol. Biol. Evol.">
        <title>Distinct Expression and Methylation Patterns for Genes with Different Fates following a Single Whole-Genome Duplication in Flowering Plants.</title>
        <authorList>
            <person name="Shi T."/>
            <person name="Rahmani R.S."/>
            <person name="Gugger P.F."/>
            <person name="Wang M."/>
            <person name="Li H."/>
            <person name="Zhang Y."/>
            <person name="Li Z."/>
            <person name="Wang Q."/>
            <person name="Van de Peer Y."/>
            <person name="Marchal K."/>
            <person name="Chen J."/>
        </authorList>
    </citation>
    <scope>NUCLEOTIDE SEQUENCE [LARGE SCALE GENOMIC DNA]</scope>
    <source>
        <tissue evidence="2">Leaf</tissue>
    </source>
</reference>
<gene>
    <name evidence="2" type="ORF">HUJ06_006907</name>
</gene>
<evidence type="ECO:0000313" key="3">
    <source>
        <dbReference type="Proteomes" id="UP000607653"/>
    </source>
</evidence>